<gene>
    <name evidence="13" type="ORF">DVS28_a0694</name>
</gene>
<protein>
    <recommendedName>
        <fullName evidence="9">Sensor-like histidine kinase SenX3</fullName>
        <ecNumber evidence="2">2.7.13.3</ecNumber>
    </recommendedName>
</protein>
<dbReference type="Gene3D" id="1.10.287.130">
    <property type="match status" value="1"/>
</dbReference>
<dbReference type="EMBL" id="CP031165">
    <property type="protein sequence ID" value="AXV05395.1"/>
    <property type="molecule type" value="Genomic_DNA"/>
</dbReference>
<dbReference type="Pfam" id="PF00512">
    <property type="entry name" value="HisKA"/>
    <property type="match status" value="1"/>
</dbReference>
<evidence type="ECO:0000256" key="6">
    <source>
        <dbReference type="ARBA" id="ARBA00022777"/>
    </source>
</evidence>
<keyword evidence="7" id="KW-0067">ATP-binding</keyword>
<dbReference type="AlphaFoldDB" id="A0A346XT48"/>
<dbReference type="InterPro" id="IPR011006">
    <property type="entry name" value="CheY-like_superfamily"/>
</dbReference>
<accession>A0A346XT48</accession>
<feature type="domain" description="Histidine kinase" evidence="11">
    <location>
        <begin position="144"/>
        <end position="353"/>
    </location>
</feature>
<keyword evidence="14" id="KW-1185">Reference proteome</keyword>
<dbReference type="Pfam" id="PF02518">
    <property type="entry name" value="HATPase_c"/>
    <property type="match status" value="1"/>
</dbReference>
<evidence type="ECO:0000256" key="1">
    <source>
        <dbReference type="ARBA" id="ARBA00000085"/>
    </source>
</evidence>
<evidence type="ECO:0000256" key="2">
    <source>
        <dbReference type="ARBA" id="ARBA00012438"/>
    </source>
</evidence>
<dbReference type="PANTHER" id="PTHR42878">
    <property type="entry name" value="TWO-COMPONENT HISTIDINE KINASE"/>
    <property type="match status" value="1"/>
</dbReference>
<dbReference type="InterPro" id="IPR004358">
    <property type="entry name" value="Sig_transdc_His_kin-like_C"/>
</dbReference>
<evidence type="ECO:0000256" key="7">
    <source>
        <dbReference type="ARBA" id="ARBA00022840"/>
    </source>
</evidence>
<evidence type="ECO:0000256" key="5">
    <source>
        <dbReference type="ARBA" id="ARBA00022741"/>
    </source>
</evidence>
<evidence type="ECO:0000256" key="9">
    <source>
        <dbReference type="ARBA" id="ARBA00039401"/>
    </source>
</evidence>
<comment type="catalytic activity">
    <reaction evidence="1">
        <text>ATP + protein L-histidine = ADP + protein N-phospho-L-histidine.</text>
        <dbReference type="EC" id="2.7.13.3"/>
    </reaction>
</comment>
<keyword evidence="5" id="KW-0547">Nucleotide-binding</keyword>
<dbReference type="InterPro" id="IPR003661">
    <property type="entry name" value="HisK_dim/P_dom"/>
</dbReference>
<dbReference type="PRINTS" id="PR00344">
    <property type="entry name" value="BCTRLSENSOR"/>
</dbReference>
<dbReference type="InterPro" id="IPR001789">
    <property type="entry name" value="Sig_transdc_resp-reg_receiver"/>
</dbReference>
<dbReference type="GO" id="GO:0007234">
    <property type="term" value="P:osmosensory signaling via phosphorelay pathway"/>
    <property type="evidence" value="ECO:0007669"/>
    <property type="project" value="TreeGrafter"/>
</dbReference>
<dbReference type="Gene3D" id="3.40.50.2300">
    <property type="match status" value="1"/>
</dbReference>
<evidence type="ECO:0000259" key="12">
    <source>
        <dbReference type="PROSITE" id="PS50110"/>
    </source>
</evidence>
<reference evidence="13 14" key="1">
    <citation type="submission" date="2018-09" db="EMBL/GenBank/DDBJ databases">
        <title>Complete genome sequence of Euzebya sp. DY32-46 isolated from seawater of Pacific Ocean.</title>
        <authorList>
            <person name="Xu L."/>
            <person name="Wu Y.-H."/>
            <person name="Xu X.-W."/>
        </authorList>
    </citation>
    <scope>NUCLEOTIDE SEQUENCE [LARGE SCALE GENOMIC DNA]</scope>
    <source>
        <strain evidence="13 14">DY32-46</strain>
    </source>
</reference>
<feature type="modified residue" description="4-aspartylphosphate" evidence="10">
    <location>
        <position position="55"/>
    </location>
</feature>
<dbReference type="GO" id="GO:0000155">
    <property type="term" value="F:phosphorelay sensor kinase activity"/>
    <property type="evidence" value="ECO:0007669"/>
    <property type="project" value="InterPro"/>
</dbReference>
<dbReference type="SMART" id="SM00448">
    <property type="entry name" value="REC"/>
    <property type="match status" value="1"/>
</dbReference>
<evidence type="ECO:0000259" key="11">
    <source>
        <dbReference type="PROSITE" id="PS50109"/>
    </source>
</evidence>
<proteinExistence type="predicted"/>
<dbReference type="GO" id="GO:0000156">
    <property type="term" value="F:phosphorelay response regulator activity"/>
    <property type="evidence" value="ECO:0007669"/>
    <property type="project" value="TreeGrafter"/>
</dbReference>
<keyword evidence="3 10" id="KW-0597">Phosphoprotein</keyword>
<dbReference type="SUPFAM" id="SSF55874">
    <property type="entry name" value="ATPase domain of HSP90 chaperone/DNA topoisomerase II/histidine kinase"/>
    <property type="match status" value="1"/>
</dbReference>
<evidence type="ECO:0000256" key="4">
    <source>
        <dbReference type="ARBA" id="ARBA00022679"/>
    </source>
</evidence>
<dbReference type="GO" id="GO:0005524">
    <property type="term" value="F:ATP binding"/>
    <property type="evidence" value="ECO:0007669"/>
    <property type="project" value="UniProtKB-KW"/>
</dbReference>
<dbReference type="Pfam" id="PF00072">
    <property type="entry name" value="Response_reg"/>
    <property type="match status" value="1"/>
</dbReference>
<dbReference type="CDD" id="cd00156">
    <property type="entry name" value="REC"/>
    <property type="match status" value="1"/>
</dbReference>
<dbReference type="RefSeq" id="WP_114590210.1">
    <property type="nucleotide sequence ID" value="NZ_CP031165.1"/>
</dbReference>
<sequence length="366" mass="38545">MTRILLIEDNPGDALIVEEALEEGVHGEVTCVVAETLAEGLDALDAHDIACVLCDLGLPGVQGTDAVGALVDAHPDVPVIVLTGQRGAEVAVEALAAGAQDYIVKAADLDPDALARAIRYAIDRHRIRGELRRANERLSEFAGVVAHDLKAPLAGLVGYLKLASRQAADDTLTMMLDRAGASANELASIIDTLLDFARFSSAGVPERVHMAALTSDLVTAFDPILQQQGGRIVVSDIPDVMADESALRHAMHNLVANALKYAHPERPPMVRIDGAIHGDRVRVSVSDNGLGIPLDAREQVFEMGVQLTPGSPGIGLGLPSVRNVVQANGGQVWVEDGPDGVGTTIVLSLPTPADVQIALDQPHTHR</sequence>
<dbReference type="PANTHER" id="PTHR42878:SF7">
    <property type="entry name" value="SENSOR HISTIDINE KINASE GLRK"/>
    <property type="match status" value="1"/>
</dbReference>
<name>A0A346XT48_9ACTN</name>
<evidence type="ECO:0000313" key="13">
    <source>
        <dbReference type="EMBL" id="AXV05395.1"/>
    </source>
</evidence>
<evidence type="ECO:0000256" key="10">
    <source>
        <dbReference type="PROSITE-ProRule" id="PRU00169"/>
    </source>
</evidence>
<organism evidence="13 14">
    <name type="scientific">Euzebya pacifica</name>
    <dbReference type="NCBI Taxonomy" id="1608957"/>
    <lineage>
        <taxon>Bacteria</taxon>
        <taxon>Bacillati</taxon>
        <taxon>Actinomycetota</taxon>
        <taxon>Nitriliruptoria</taxon>
        <taxon>Euzebyales</taxon>
    </lineage>
</organism>
<dbReference type="GO" id="GO:0030295">
    <property type="term" value="F:protein kinase activator activity"/>
    <property type="evidence" value="ECO:0007669"/>
    <property type="project" value="TreeGrafter"/>
</dbReference>
<keyword evidence="6" id="KW-0418">Kinase</keyword>
<keyword evidence="8" id="KW-0902">Two-component regulatory system</keyword>
<dbReference type="EC" id="2.7.13.3" evidence="2"/>
<evidence type="ECO:0000313" key="14">
    <source>
        <dbReference type="Proteomes" id="UP000264006"/>
    </source>
</evidence>
<dbReference type="Gene3D" id="3.30.565.10">
    <property type="entry name" value="Histidine kinase-like ATPase, C-terminal domain"/>
    <property type="match status" value="1"/>
</dbReference>
<feature type="domain" description="Response regulatory" evidence="12">
    <location>
        <begin position="3"/>
        <end position="120"/>
    </location>
</feature>
<keyword evidence="4" id="KW-0808">Transferase</keyword>
<dbReference type="InterPro" id="IPR050351">
    <property type="entry name" value="BphY/WalK/GraS-like"/>
</dbReference>
<dbReference type="PROSITE" id="PS50109">
    <property type="entry name" value="HIS_KIN"/>
    <property type="match status" value="1"/>
</dbReference>
<evidence type="ECO:0000256" key="3">
    <source>
        <dbReference type="ARBA" id="ARBA00022553"/>
    </source>
</evidence>
<dbReference type="SMART" id="SM00388">
    <property type="entry name" value="HisKA"/>
    <property type="match status" value="1"/>
</dbReference>
<dbReference type="Proteomes" id="UP000264006">
    <property type="component" value="Chromosome"/>
</dbReference>
<dbReference type="KEGG" id="euz:DVS28_a0694"/>
<dbReference type="SUPFAM" id="SSF52172">
    <property type="entry name" value="CheY-like"/>
    <property type="match status" value="1"/>
</dbReference>
<dbReference type="InterPro" id="IPR003594">
    <property type="entry name" value="HATPase_dom"/>
</dbReference>
<dbReference type="InterPro" id="IPR036890">
    <property type="entry name" value="HATPase_C_sf"/>
</dbReference>
<dbReference type="PROSITE" id="PS50110">
    <property type="entry name" value="RESPONSE_REGULATORY"/>
    <property type="match status" value="1"/>
</dbReference>
<dbReference type="OrthoDB" id="5181538at2"/>
<evidence type="ECO:0000256" key="8">
    <source>
        <dbReference type="ARBA" id="ARBA00023012"/>
    </source>
</evidence>
<dbReference type="InterPro" id="IPR005467">
    <property type="entry name" value="His_kinase_dom"/>
</dbReference>
<dbReference type="CDD" id="cd00075">
    <property type="entry name" value="HATPase"/>
    <property type="match status" value="1"/>
</dbReference>
<dbReference type="SMART" id="SM00387">
    <property type="entry name" value="HATPase_c"/>
    <property type="match status" value="1"/>
</dbReference>
<dbReference type="CDD" id="cd00082">
    <property type="entry name" value="HisKA"/>
    <property type="match status" value="1"/>
</dbReference>